<dbReference type="InParanoid" id="A0A0D0DXF2"/>
<dbReference type="AlphaFoldDB" id="A0A0D0DXF2"/>
<evidence type="ECO:0000256" key="1">
    <source>
        <dbReference type="SAM" id="MobiDB-lite"/>
    </source>
</evidence>
<name>A0A0D0DXF2_9AGAM</name>
<evidence type="ECO:0000313" key="2">
    <source>
        <dbReference type="EMBL" id="KIK90984.1"/>
    </source>
</evidence>
<dbReference type="EMBL" id="KN825443">
    <property type="protein sequence ID" value="KIK90984.1"/>
    <property type="molecule type" value="Genomic_DNA"/>
</dbReference>
<sequence>MSQKDQVRVVKVSLPTGLEIQGLSLTFGYQMHGSVVFELTVEPADHCSNQDKSLGSADEEEATSSTASEDGSKDDDSKEDDDKDDVPNLVAPKPQQAVSVPELEPSASYKRTVPAPTTPAKCPRMSMRSSK</sequence>
<proteinExistence type="predicted"/>
<protein>
    <recommendedName>
        <fullName evidence="4">Nucleoplasmin-like domain-containing protein</fullName>
    </recommendedName>
</protein>
<gene>
    <name evidence="2" type="ORF">PAXRUDRAFT_27207</name>
</gene>
<dbReference type="OrthoDB" id="10378338at2759"/>
<dbReference type="Proteomes" id="UP000054538">
    <property type="component" value="Unassembled WGS sequence"/>
</dbReference>
<accession>A0A0D0DXF2</accession>
<keyword evidence="3" id="KW-1185">Reference proteome</keyword>
<organism evidence="2 3">
    <name type="scientific">Paxillus rubicundulus Ve08.2h10</name>
    <dbReference type="NCBI Taxonomy" id="930991"/>
    <lineage>
        <taxon>Eukaryota</taxon>
        <taxon>Fungi</taxon>
        <taxon>Dikarya</taxon>
        <taxon>Basidiomycota</taxon>
        <taxon>Agaricomycotina</taxon>
        <taxon>Agaricomycetes</taxon>
        <taxon>Agaricomycetidae</taxon>
        <taxon>Boletales</taxon>
        <taxon>Paxilineae</taxon>
        <taxon>Paxillaceae</taxon>
        <taxon>Paxillus</taxon>
    </lineage>
</organism>
<feature type="region of interest" description="Disordered" evidence="1">
    <location>
        <begin position="46"/>
        <end position="131"/>
    </location>
</feature>
<reference evidence="2 3" key="1">
    <citation type="submission" date="2014-04" db="EMBL/GenBank/DDBJ databases">
        <authorList>
            <consortium name="DOE Joint Genome Institute"/>
            <person name="Kuo A."/>
            <person name="Kohler A."/>
            <person name="Jargeat P."/>
            <person name="Nagy L.G."/>
            <person name="Floudas D."/>
            <person name="Copeland A."/>
            <person name="Barry K.W."/>
            <person name="Cichocki N."/>
            <person name="Veneault-Fourrey C."/>
            <person name="LaButti K."/>
            <person name="Lindquist E.A."/>
            <person name="Lipzen A."/>
            <person name="Lundell T."/>
            <person name="Morin E."/>
            <person name="Murat C."/>
            <person name="Sun H."/>
            <person name="Tunlid A."/>
            <person name="Henrissat B."/>
            <person name="Grigoriev I.V."/>
            <person name="Hibbett D.S."/>
            <person name="Martin F."/>
            <person name="Nordberg H.P."/>
            <person name="Cantor M.N."/>
            <person name="Hua S.X."/>
        </authorList>
    </citation>
    <scope>NUCLEOTIDE SEQUENCE [LARGE SCALE GENOMIC DNA]</scope>
    <source>
        <strain evidence="2 3">Ve08.2h10</strain>
    </source>
</reference>
<evidence type="ECO:0008006" key="4">
    <source>
        <dbReference type="Google" id="ProtNLM"/>
    </source>
</evidence>
<dbReference type="HOGENOM" id="CLU_2085519_0_0_1"/>
<reference evidence="3" key="2">
    <citation type="submission" date="2015-01" db="EMBL/GenBank/DDBJ databases">
        <title>Evolutionary Origins and Diversification of the Mycorrhizal Mutualists.</title>
        <authorList>
            <consortium name="DOE Joint Genome Institute"/>
            <consortium name="Mycorrhizal Genomics Consortium"/>
            <person name="Kohler A."/>
            <person name="Kuo A."/>
            <person name="Nagy L.G."/>
            <person name="Floudas D."/>
            <person name="Copeland A."/>
            <person name="Barry K.W."/>
            <person name="Cichocki N."/>
            <person name="Veneault-Fourrey C."/>
            <person name="LaButti K."/>
            <person name="Lindquist E.A."/>
            <person name="Lipzen A."/>
            <person name="Lundell T."/>
            <person name="Morin E."/>
            <person name="Murat C."/>
            <person name="Riley R."/>
            <person name="Ohm R."/>
            <person name="Sun H."/>
            <person name="Tunlid A."/>
            <person name="Henrissat B."/>
            <person name="Grigoriev I.V."/>
            <person name="Hibbett D.S."/>
            <person name="Martin F."/>
        </authorList>
    </citation>
    <scope>NUCLEOTIDE SEQUENCE [LARGE SCALE GENOMIC DNA]</scope>
    <source>
        <strain evidence="3">Ve08.2h10</strain>
    </source>
</reference>
<evidence type="ECO:0000313" key="3">
    <source>
        <dbReference type="Proteomes" id="UP000054538"/>
    </source>
</evidence>